<proteinExistence type="predicted"/>
<feature type="repeat" description="TPR" evidence="3">
    <location>
        <begin position="180"/>
        <end position="213"/>
    </location>
</feature>
<evidence type="ECO:0000256" key="3">
    <source>
        <dbReference type="PROSITE-ProRule" id="PRU00339"/>
    </source>
</evidence>
<feature type="repeat" description="TPR" evidence="3">
    <location>
        <begin position="146"/>
        <end position="179"/>
    </location>
</feature>
<evidence type="ECO:0000313" key="5">
    <source>
        <dbReference type="EMBL" id="OGF20536.1"/>
    </source>
</evidence>
<dbReference type="InterPro" id="IPR019734">
    <property type="entry name" value="TPR_rpt"/>
</dbReference>
<dbReference type="PANTHER" id="PTHR45586:SF1">
    <property type="entry name" value="LIPOPOLYSACCHARIDE ASSEMBLY PROTEIN B"/>
    <property type="match status" value="1"/>
</dbReference>
<dbReference type="Proteomes" id="UP000177407">
    <property type="component" value="Unassembled WGS sequence"/>
</dbReference>
<dbReference type="PANTHER" id="PTHR45586">
    <property type="entry name" value="TPR REPEAT-CONTAINING PROTEIN PA4667"/>
    <property type="match status" value="1"/>
</dbReference>
<evidence type="ECO:0000256" key="4">
    <source>
        <dbReference type="SAM" id="Phobius"/>
    </source>
</evidence>
<feature type="transmembrane region" description="Helical" evidence="4">
    <location>
        <begin position="6"/>
        <end position="23"/>
    </location>
</feature>
<evidence type="ECO:0000256" key="2">
    <source>
        <dbReference type="ARBA" id="ARBA00022803"/>
    </source>
</evidence>
<dbReference type="SUPFAM" id="SSF48452">
    <property type="entry name" value="TPR-like"/>
    <property type="match status" value="1"/>
</dbReference>
<reference evidence="5 6" key="1">
    <citation type="journal article" date="2016" name="Nat. Commun.">
        <title>Thousands of microbial genomes shed light on interconnected biogeochemical processes in an aquifer system.</title>
        <authorList>
            <person name="Anantharaman K."/>
            <person name="Brown C.T."/>
            <person name="Hug L.A."/>
            <person name="Sharon I."/>
            <person name="Castelle C.J."/>
            <person name="Probst A.J."/>
            <person name="Thomas B.C."/>
            <person name="Singh A."/>
            <person name="Wilkins M.J."/>
            <person name="Karaoz U."/>
            <person name="Brodie E.L."/>
            <person name="Williams K.H."/>
            <person name="Hubbard S.S."/>
            <person name="Banfield J.F."/>
        </authorList>
    </citation>
    <scope>NUCLEOTIDE SEQUENCE [LARGE SCALE GENOMIC DNA]</scope>
</reference>
<evidence type="ECO:0000313" key="6">
    <source>
        <dbReference type="Proteomes" id="UP000177407"/>
    </source>
</evidence>
<dbReference type="Gene3D" id="1.25.40.10">
    <property type="entry name" value="Tetratricopeptide repeat domain"/>
    <property type="match status" value="2"/>
</dbReference>
<protein>
    <submittedName>
        <fullName evidence="5">Uncharacterized protein</fullName>
    </submittedName>
</protein>
<dbReference type="EMBL" id="MFGA01000023">
    <property type="protein sequence ID" value="OGF20536.1"/>
    <property type="molecule type" value="Genomic_DNA"/>
</dbReference>
<dbReference type="PROSITE" id="PS50293">
    <property type="entry name" value="TPR_REGION"/>
    <property type="match status" value="2"/>
</dbReference>
<organism evidence="5 6">
    <name type="scientific">Candidatus Falkowbacteria bacterium RIFOXYA2_FULL_38_12</name>
    <dbReference type="NCBI Taxonomy" id="1797993"/>
    <lineage>
        <taxon>Bacteria</taxon>
        <taxon>Candidatus Falkowiibacteriota</taxon>
    </lineage>
</organism>
<dbReference type="Pfam" id="PF00515">
    <property type="entry name" value="TPR_1"/>
    <property type="match status" value="1"/>
</dbReference>
<gene>
    <name evidence="5" type="ORF">A2257_04240</name>
</gene>
<keyword evidence="4" id="KW-1133">Transmembrane helix</keyword>
<comment type="caution">
    <text evidence="5">The sequence shown here is derived from an EMBL/GenBank/DDBJ whole genome shotgun (WGS) entry which is preliminary data.</text>
</comment>
<evidence type="ECO:0000256" key="1">
    <source>
        <dbReference type="ARBA" id="ARBA00022737"/>
    </source>
</evidence>
<dbReference type="AlphaFoldDB" id="A0A1F5S1L7"/>
<dbReference type="PROSITE" id="PS50005">
    <property type="entry name" value="TPR"/>
    <property type="match status" value="2"/>
</dbReference>
<accession>A0A1F5S1L7</accession>
<dbReference type="InterPro" id="IPR011990">
    <property type="entry name" value="TPR-like_helical_dom_sf"/>
</dbReference>
<keyword evidence="1" id="KW-0677">Repeat</keyword>
<keyword evidence="2 3" id="KW-0802">TPR repeat</keyword>
<sequence length="261" mass="30360">MSYDIIPLVITIVCLVGIIVIIVRKFPVLASIDIESIKSEREAKQKEKIIASRLERKVESFKKGIFSLIIPIILKIKRIFKEKYNKISDWEKRHAKKKISPKLTLEEKEIEIKKLFFAADELIKEEKTEGAEKIFIEIISLDHKNVEAYKKLGNLYSEQKNYDYAIETLQYILKLNPRDIEVLIDLGMLLKQKGENMKALKFFSKAVELEPTKPKSLDFLTDISIIIGNKELAKNALQKLREANPENKKIEEFEERIRDIG</sequence>
<keyword evidence="4" id="KW-0812">Transmembrane</keyword>
<dbReference type="Pfam" id="PF13181">
    <property type="entry name" value="TPR_8"/>
    <property type="match status" value="1"/>
</dbReference>
<name>A0A1F5S1L7_9BACT</name>
<dbReference type="InterPro" id="IPR051012">
    <property type="entry name" value="CellSynth/LPSAsmb/PSIAsmb"/>
</dbReference>
<dbReference type="SMART" id="SM00028">
    <property type="entry name" value="TPR"/>
    <property type="match status" value="4"/>
</dbReference>
<keyword evidence="4" id="KW-0472">Membrane</keyword>